<sequence>MHPHTHTANASTTTKSLCTWKAGWRLGGGNSSSCVATVDVFLPVMPRGSSPPTAHDSRNCSTSGGRLCSTSDTCGFRAGIHSPSPNCATRSLWRSRLRVCSCVMATVTGTPLKLSLKLSRISKPSTSATGGVVVHVLRRSQVWLRHRLRSSCGLRTKL</sequence>
<accession>A0A146LZY3</accession>
<reference evidence="1" key="1">
    <citation type="journal article" date="2016" name="Gigascience">
        <title>De novo construction of an expanded transcriptome assembly for the western tarnished plant bug, Lygus hesperus.</title>
        <authorList>
            <person name="Tassone E.E."/>
            <person name="Geib S.M."/>
            <person name="Hall B."/>
            <person name="Fabrick J.A."/>
            <person name="Brent C.S."/>
            <person name="Hull J.J."/>
        </authorList>
    </citation>
    <scope>NUCLEOTIDE SEQUENCE</scope>
</reference>
<dbReference type="AlphaFoldDB" id="A0A146LZY3"/>
<protein>
    <submittedName>
        <fullName evidence="1">Uncharacterized protein</fullName>
    </submittedName>
</protein>
<dbReference type="EMBL" id="GDHC01006542">
    <property type="protein sequence ID" value="JAQ12087.1"/>
    <property type="molecule type" value="Transcribed_RNA"/>
</dbReference>
<proteinExistence type="predicted"/>
<organism evidence="1">
    <name type="scientific">Lygus hesperus</name>
    <name type="common">Western plant bug</name>
    <dbReference type="NCBI Taxonomy" id="30085"/>
    <lineage>
        <taxon>Eukaryota</taxon>
        <taxon>Metazoa</taxon>
        <taxon>Ecdysozoa</taxon>
        <taxon>Arthropoda</taxon>
        <taxon>Hexapoda</taxon>
        <taxon>Insecta</taxon>
        <taxon>Pterygota</taxon>
        <taxon>Neoptera</taxon>
        <taxon>Paraneoptera</taxon>
        <taxon>Hemiptera</taxon>
        <taxon>Heteroptera</taxon>
        <taxon>Panheteroptera</taxon>
        <taxon>Cimicomorpha</taxon>
        <taxon>Miridae</taxon>
        <taxon>Mirini</taxon>
        <taxon>Lygus</taxon>
    </lineage>
</organism>
<evidence type="ECO:0000313" key="1">
    <source>
        <dbReference type="EMBL" id="JAQ12087.1"/>
    </source>
</evidence>
<gene>
    <name evidence="1" type="ORF">g.29085</name>
</gene>
<name>A0A146LZY3_LYGHE</name>